<feature type="compositionally biased region" description="Basic and acidic residues" evidence="1">
    <location>
        <begin position="76"/>
        <end position="100"/>
    </location>
</feature>
<proteinExistence type="predicted"/>
<gene>
    <name evidence="2" type="ORF">EEDITHA_LOCUS18012</name>
</gene>
<keyword evidence="3" id="KW-1185">Reference proteome</keyword>
<evidence type="ECO:0000313" key="2">
    <source>
        <dbReference type="EMBL" id="CAH2103512.1"/>
    </source>
</evidence>
<reference evidence="2" key="1">
    <citation type="submission" date="2022-03" db="EMBL/GenBank/DDBJ databases">
        <authorList>
            <person name="Tunstrom K."/>
        </authorList>
    </citation>
    <scope>NUCLEOTIDE SEQUENCE</scope>
</reference>
<evidence type="ECO:0000256" key="1">
    <source>
        <dbReference type="SAM" id="MobiDB-lite"/>
    </source>
</evidence>
<protein>
    <submittedName>
        <fullName evidence="2">Uncharacterized protein</fullName>
    </submittedName>
</protein>
<dbReference type="Proteomes" id="UP001153954">
    <property type="component" value="Unassembled WGS sequence"/>
</dbReference>
<sequence length="124" mass="14048">MAKNHNSSFRSSVVNKTKGRVERRSQGAGNRPAPDPPVGDRDVPHRGFRFHERRSARLREALAEEAEVLKPEKKACIYEDLRPERHGHRGAPDYRRDEGRGLFPRAGPREEHSRGENGPGNSPH</sequence>
<feature type="compositionally biased region" description="Polar residues" evidence="1">
    <location>
        <begin position="1"/>
        <end position="15"/>
    </location>
</feature>
<comment type="caution">
    <text evidence="2">The sequence shown here is derived from an EMBL/GenBank/DDBJ whole genome shotgun (WGS) entry which is preliminary data.</text>
</comment>
<evidence type="ECO:0000313" key="3">
    <source>
        <dbReference type="Proteomes" id="UP001153954"/>
    </source>
</evidence>
<dbReference type="AlphaFoldDB" id="A0AAU9UWM5"/>
<feature type="compositionally biased region" description="Basic and acidic residues" evidence="1">
    <location>
        <begin position="38"/>
        <end position="47"/>
    </location>
</feature>
<dbReference type="EMBL" id="CAKOGL010000026">
    <property type="protein sequence ID" value="CAH2103512.1"/>
    <property type="molecule type" value="Genomic_DNA"/>
</dbReference>
<organism evidence="2 3">
    <name type="scientific">Euphydryas editha</name>
    <name type="common">Edith's checkerspot</name>
    <dbReference type="NCBI Taxonomy" id="104508"/>
    <lineage>
        <taxon>Eukaryota</taxon>
        <taxon>Metazoa</taxon>
        <taxon>Ecdysozoa</taxon>
        <taxon>Arthropoda</taxon>
        <taxon>Hexapoda</taxon>
        <taxon>Insecta</taxon>
        <taxon>Pterygota</taxon>
        <taxon>Neoptera</taxon>
        <taxon>Endopterygota</taxon>
        <taxon>Lepidoptera</taxon>
        <taxon>Glossata</taxon>
        <taxon>Ditrysia</taxon>
        <taxon>Papilionoidea</taxon>
        <taxon>Nymphalidae</taxon>
        <taxon>Nymphalinae</taxon>
        <taxon>Euphydryas</taxon>
    </lineage>
</organism>
<name>A0AAU9UWM5_EUPED</name>
<feature type="region of interest" description="Disordered" evidence="1">
    <location>
        <begin position="1"/>
        <end position="47"/>
    </location>
</feature>
<accession>A0AAU9UWM5</accession>
<feature type="region of interest" description="Disordered" evidence="1">
    <location>
        <begin position="76"/>
        <end position="124"/>
    </location>
</feature>